<dbReference type="Proteomes" id="UP001223586">
    <property type="component" value="Unassembled WGS sequence"/>
</dbReference>
<evidence type="ECO:0000313" key="2">
    <source>
        <dbReference type="EMBL" id="MDQ0177240.1"/>
    </source>
</evidence>
<evidence type="ECO:0000259" key="1">
    <source>
        <dbReference type="PROSITE" id="PS51186"/>
    </source>
</evidence>
<dbReference type="CDD" id="cd04301">
    <property type="entry name" value="NAT_SF"/>
    <property type="match status" value="1"/>
</dbReference>
<dbReference type="InterPro" id="IPR000182">
    <property type="entry name" value="GNAT_dom"/>
</dbReference>
<sequence length="164" mass="19554">MKIEMISASKEDKEIMEMLMQFYFYDFSEFTNDDINSDGRYEEYPYLALYWEEKKSRFPYLVKANGKHAGFVLVRCHDVHNENATFSIAEFFIMKKYRRMGIGKQVAWQIFDWHKGKWEVTQMKENKLAQAFWLNVINEFTKGVFTDEMGESSRKQVFTNGAIV</sequence>
<dbReference type="EMBL" id="JAUSTT010000020">
    <property type="protein sequence ID" value="MDQ0177240.1"/>
    <property type="molecule type" value="Genomic_DNA"/>
</dbReference>
<organism evidence="2 3">
    <name type="scientific">Bacillus chungangensis</name>
    <dbReference type="NCBI Taxonomy" id="587633"/>
    <lineage>
        <taxon>Bacteria</taxon>
        <taxon>Bacillati</taxon>
        <taxon>Bacillota</taxon>
        <taxon>Bacilli</taxon>
        <taxon>Bacillales</taxon>
        <taxon>Bacillaceae</taxon>
        <taxon>Bacillus</taxon>
    </lineage>
</organism>
<accession>A0ABT9WWW0</accession>
<dbReference type="SUPFAM" id="SSF55729">
    <property type="entry name" value="Acyl-CoA N-acyltransferases (Nat)"/>
    <property type="match status" value="1"/>
</dbReference>
<reference evidence="2 3" key="1">
    <citation type="submission" date="2023-07" db="EMBL/GenBank/DDBJ databases">
        <title>Genomic Encyclopedia of Type Strains, Phase IV (KMG-IV): sequencing the most valuable type-strain genomes for metagenomic binning, comparative biology and taxonomic classification.</title>
        <authorList>
            <person name="Goeker M."/>
        </authorList>
    </citation>
    <scope>NUCLEOTIDE SEQUENCE [LARGE SCALE GENOMIC DNA]</scope>
    <source>
        <strain evidence="2 3">DSM 23837</strain>
    </source>
</reference>
<name>A0ABT9WWW0_9BACI</name>
<evidence type="ECO:0000313" key="3">
    <source>
        <dbReference type="Proteomes" id="UP001223586"/>
    </source>
</evidence>
<comment type="caution">
    <text evidence="2">The sequence shown here is derived from an EMBL/GenBank/DDBJ whole genome shotgun (WGS) entry which is preliminary data.</text>
</comment>
<gene>
    <name evidence="2" type="ORF">J2S08_003119</name>
</gene>
<dbReference type="InterPro" id="IPR016181">
    <property type="entry name" value="Acyl_CoA_acyltransferase"/>
</dbReference>
<feature type="domain" description="N-acetyltransferase" evidence="1">
    <location>
        <begin position="4"/>
        <end position="164"/>
    </location>
</feature>
<keyword evidence="3" id="KW-1185">Reference proteome</keyword>
<proteinExistence type="predicted"/>
<dbReference type="PROSITE" id="PS51186">
    <property type="entry name" value="GNAT"/>
    <property type="match status" value="1"/>
</dbReference>
<protein>
    <submittedName>
        <fullName evidence="2">Acetyltransferase</fullName>
    </submittedName>
</protein>
<dbReference type="Gene3D" id="3.40.630.30">
    <property type="match status" value="1"/>
</dbReference>
<dbReference type="RefSeq" id="WP_307231069.1">
    <property type="nucleotide sequence ID" value="NZ_JAUSTT010000020.1"/>
</dbReference>
<dbReference type="Pfam" id="PF00583">
    <property type="entry name" value="Acetyltransf_1"/>
    <property type="match status" value="1"/>
</dbReference>